<dbReference type="NCBIfam" id="TIGR02074">
    <property type="entry name" value="PBP_1a_fam"/>
    <property type="match status" value="1"/>
</dbReference>
<keyword evidence="8" id="KW-0133">Cell shape</keyword>
<keyword evidence="3" id="KW-0645">Protease</keyword>
<feature type="compositionally biased region" description="Basic and acidic residues" evidence="16">
    <location>
        <begin position="650"/>
        <end position="695"/>
    </location>
</feature>
<feature type="transmembrane region" description="Helical" evidence="17">
    <location>
        <begin position="25"/>
        <end position="49"/>
    </location>
</feature>
<evidence type="ECO:0000256" key="9">
    <source>
        <dbReference type="ARBA" id="ARBA00022984"/>
    </source>
</evidence>
<protein>
    <submittedName>
        <fullName evidence="20">PBP1A family penicillin-binding protein</fullName>
    </submittedName>
</protein>
<keyword evidence="1" id="KW-1003">Cell membrane</keyword>
<dbReference type="InterPro" id="IPR012338">
    <property type="entry name" value="Beta-lactam/transpept-like"/>
</dbReference>
<accession>A0ABU6NZU9</accession>
<dbReference type="Gene3D" id="1.10.3810.10">
    <property type="entry name" value="Biosynthetic peptidoglycan transglycosylase-like"/>
    <property type="match status" value="1"/>
</dbReference>
<evidence type="ECO:0000313" key="20">
    <source>
        <dbReference type="EMBL" id="MED4402253.1"/>
    </source>
</evidence>
<dbReference type="RefSeq" id="WP_328015376.1">
    <property type="nucleotide sequence ID" value="NZ_JARTFS010000011.1"/>
</dbReference>
<organism evidence="20 21">
    <name type="scientific">Metabacillus fastidiosus</name>
    <dbReference type="NCBI Taxonomy" id="1458"/>
    <lineage>
        <taxon>Bacteria</taxon>
        <taxon>Bacillati</taxon>
        <taxon>Bacillota</taxon>
        <taxon>Bacilli</taxon>
        <taxon>Bacillales</taxon>
        <taxon>Bacillaceae</taxon>
        <taxon>Metabacillus</taxon>
    </lineage>
</organism>
<dbReference type="SUPFAM" id="SSF56601">
    <property type="entry name" value="beta-lactamase/transpeptidase-like"/>
    <property type="match status" value="1"/>
</dbReference>
<evidence type="ECO:0000256" key="4">
    <source>
        <dbReference type="ARBA" id="ARBA00022676"/>
    </source>
</evidence>
<reference evidence="20 21" key="1">
    <citation type="submission" date="2023-03" db="EMBL/GenBank/DDBJ databases">
        <title>Bacillus Genome Sequencing.</title>
        <authorList>
            <person name="Dunlap C."/>
        </authorList>
    </citation>
    <scope>NUCLEOTIDE SEQUENCE [LARGE SCALE GENOMIC DNA]</scope>
    <source>
        <strain evidence="20 21">NRS-1717</strain>
    </source>
</reference>
<feature type="compositionally biased region" description="Basic and acidic residues" evidence="16">
    <location>
        <begin position="703"/>
        <end position="716"/>
    </location>
</feature>
<dbReference type="Pfam" id="PF00912">
    <property type="entry name" value="Transgly"/>
    <property type="match status" value="1"/>
</dbReference>
<sequence>MGRIERKQQQKLLRKTWSWWFSKSLLLKIVSIMLAFTLCILFVLNIIIWTSDVSKLEDPVPQPTIIYDQNGDVASKISASNIEGVSIKQIPKHMIYAVISTEDQRFYKHSGINYIGIGRAMIMNMTKGEIVAGGSTITQQLVKNVFLSQERTYTRKLKEVVLTKKIERTYSKDEIMEQYLNHIYFGEGAWGIQRAAHAYFGKDVSQLTLSESAILAGLIKAPSVLSPYKNFDKAIERRNIVLSLMKKEGYINQKELEKAREQKIVLKEMENEDYKGKYPHYVDHIVDEAINKYHLTPNEILSGGLQIYTELNPGIQNAVEEVYKDDHVFPNSQPDQLLQSSAIFINPSTGGISALIGGRGEHTYRQFNRATQLKRQPGSIMKPLSVYTPALEQGYDIFDTLEDTPLNINGYEPQNYDKTFHGQVSMYDAVIHSYNIPAVWLLQNIGIEYGGKTVERFGIQLDEKDYIPGLALGGMNEGTSPLRMAQSFSAFPNNGMMVEAHAIDQIEDINGETIGKWNKKETQVMDTLVAQKMTFMLKGVVEEGTGVKANMEDRDIAGKTGTTQLPFTTENGAKDHWFVGYTPQIVGAVWLGYDKTDQNHYLTSSSSGTATVIFKEILSKADNNISSKTFDLSLLGGKYKKELGIEKKKENIKKQKEMQKNKEKTSDDEWKKDDKSNHKENHSKNDDRKKHEKKEQKQKKNKKDKEKENKHGKKDD</sequence>
<evidence type="ECO:0000256" key="17">
    <source>
        <dbReference type="SAM" id="Phobius"/>
    </source>
</evidence>
<evidence type="ECO:0000256" key="3">
    <source>
        <dbReference type="ARBA" id="ARBA00022670"/>
    </source>
</evidence>
<dbReference type="InterPro" id="IPR001264">
    <property type="entry name" value="Glyco_trans_51"/>
</dbReference>
<keyword evidence="10 17" id="KW-1133">Transmembrane helix</keyword>
<evidence type="ECO:0000256" key="14">
    <source>
        <dbReference type="ARBA" id="ARBA00034000"/>
    </source>
</evidence>
<evidence type="ECO:0000256" key="1">
    <source>
        <dbReference type="ARBA" id="ARBA00022475"/>
    </source>
</evidence>
<keyword evidence="4" id="KW-0328">Glycosyltransferase</keyword>
<dbReference type="InterPro" id="IPR001460">
    <property type="entry name" value="PCN-bd_Tpept"/>
</dbReference>
<dbReference type="EMBL" id="JARTFS010000011">
    <property type="protein sequence ID" value="MED4402253.1"/>
    <property type="molecule type" value="Genomic_DNA"/>
</dbReference>
<evidence type="ECO:0000256" key="13">
    <source>
        <dbReference type="ARBA" id="ARBA00023316"/>
    </source>
</evidence>
<keyword evidence="9" id="KW-0573">Peptidoglycan synthesis</keyword>
<keyword evidence="2" id="KW-0121">Carboxypeptidase</keyword>
<gene>
    <name evidence="20" type="ORF">P9271_13095</name>
</gene>
<keyword evidence="5" id="KW-0808">Transferase</keyword>
<name>A0ABU6NZU9_9BACI</name>
<dbReference type="InterPro" id="IPR036950">
    <property type="entry name" value="PBP_transglycosylase"/>
</dbReference>
<keyword evidence="7" id="KW-0378">Hydrolase</keyword>
<dbReference type="SUPFAM" id="SSF53955">
    <property type="entry name" value="Lysozyme-like"/>
    <property type="match status" value="1"/>
</dbReference>
<keyword evidence="11 17" id="KW-0472">Membrane</keyword>
<feature type="domain" description="Glycosyl transferase family 51" evidence="19">
    <location>
        <begin position="72"/>
        <end position="245"/>
    </location>
</feature>
<keyword evidence="13" id="KW-0961">Cell wall biogenesis/degradation</keyword>
<dbReference type="PANTHER" id="PTHR32282:SF32">
    <property type="entry name" value="PENICILLIN-BINDING PROTEIN 2A"/>
    <property type="match status" value="1"/>
</dbReference>
<dbReference type="Pfam" id="PF00905">
    <property type="entry name" value="Transpeptidase"/>
    <property type="match status" value="1"/>
</dbReference>
<evidence type="ECO:0000256" key="2">
    <source>
        <dbReference type="ARBA" id="ARBA00022645"/>
    </source>
</evidence>
<evidence type="ECO:0000256" key="8">
    <source>
        <dbReference type="ARBA" id="ARBA00022960"/>
    </source>
</evidence>
<dbReference type="InterPro" id="IPR050396">
    <property type="entry name" value="Glycosyltr_51/Transpeptidase"/>
</dbReference>
<evidence type="ECO:0000256" key="7">
    <source>
        <dbReference type="ARBA" id="ARBA00022801"/>
    </source>
</evidence>
<evidence type="ECO:0000256" key="12">
    <source>
        <dbReference type="ARBA" id="ARBA00023268"/>
    </source>
</evidence>
<dbReference type="Gene3D" id="3.40.710.10">
    <property type="entry name" value="DD-peptidase/beta-lactamase superfamily"/>
    <property type="match status" value="1"/>
</dbReference>
<evidence type="ECO:0000256" key="6">
    <source>
        <dbReference type="ARBA" id="ARBA00022692"/>
    </source>
</evidence>
<keyword evidence="12" id="KW-0511">Multifunctional enzyme</keyword>
<feature type="domain" description="Penicillin-binding protein transpeptidase" evidence="18">
    <location>
        <begin position="341"/>
        <end position="618"/>
    </location>
</feature>
<comment type="caution">
    <text evidence="20">The sequence shown here is derived from an EMBL/GenBank/DDBJ whole genome shotgun (WGS) entry which is preliminary data.</text>
</comment>
<proteinExistence type="predicted"/>
<feature type="region of interest" description="Disordered" evidence="16">
    <location>
        <begin position="650"/>
        <end position="716"/>
    </location>
</feature>
<evidence type="ECO:0000313" key="21">
    <source>
        <dbReference type="Proteomes" id="UP001342826"/>
    </source>
</evidence>
<dbReference type="Proteomes" id="UP001342826">
    <property type="component" value="Unassembled WGS sequence"/>
</dbReference>
<evidence type="ECO:0000256" key="5">
    <source>
        <dbReference type="ARBA" id="ARBA00022679"/>
    </source>
</evidence>
<evidence type="ECO:0000256" key="16">
    <source>
        <dbReference type="SAM" id="MobiDB-lite"/>
    </source>
</evidence>
<evidence type="ECO:0000259" key="19">
    <source>
        <dbReference type="Pfam" id="PF00912"/>
    </source>
</evidence>
<comment type="catalytic activity">
    <reaction evidence="15">
        <text>[GlcNAc-(1-&gt;4)-Mur2Ac(oyl-L-Ala-gamma-D-Glu-L-Lys-D-Ala-D-Ala)](n)-di-trans,octa-cis-undecaprenyl diphosphate + beta-D-GlcNAc-(1-&gt;4)-Mur2Ac(oyl-L-Ala-gamma-D-Glu-L-Lys-D-Ala-D-Ala)-di-trans,octa-cis-undecaprenyl diphosphate = [GlcNAc-(1-&gt;4)-Mur2Ac(oyl-L-Ala-gamma-D-Glu-L-Lys-D-Ala-D-Ala)](n+1)-di-trans,octa-cis-undecaprenyl diphosphate + di-trans,octa-cis-undecaprenyl diphosphate + H(+)</text>
        <dbReference type="Rhea" id="RHEA:23708"/>
        <dbReference type="Rhea" id="RHEA-COMP:9602"/>
        <dbReference type="Rhea" id="RHEA-COMP:9603"/>
        <dbReference type="ChEBI" id="CHEBI:15378"/>
        <dbReference type="ChEBI" id="CHEBI:58405"/>
        <dbReference type="ChEBI" id="CHEBI:60033"/>
        <dbReference type="ChEBI" id="CHEBI:78435"/>
        <dbReference type="EC" id="2.4.99.28"/>
    </reaction>
</comment>
<evidence type="ECO:0000256" key="15">
    <source>
        <dbReference type="ARBA" id="ARBA00049902"/>
    </source>
</evidence>
<evidence type="ECO:0000256" key="11">
    <source>
        <dbReference type="ARBA" id="ARBA00023136"/>
    </source>
</evidence>
<keyword evidence="21" id="KW-1185">Reference proteome</keyword>
<evidence type="ECO:0000256" key="10">
    <source>
        <dbReference type="ARBA" id="ARBA00022989"/>
    </source>
</evidence>
<evidence type="ECO:0000259" key="18">
    <source>
        <dbReference type="Pfam" id="PF00905"/>
    </source>
</evidence>
<comment type="catalytic activity">
    <reaction evidence="14">
        <text>Preferential cleavage: (Ac)2-L-Lys-D-Ala-|-D-Ala. Also transpeptidation of peptidyl-alanyl moieties that are N-acyl substituents of D-alanine.</text>
        <dbReference type="EC" id="3.4.16.4"/>
    </reaction>
</comment>
<keyword evidence="6 17" id="KW-0812">Transmembrane</keyword>
<dbReference type="PANTHER" id="PTHR32282">
    <property type="entry name" value="BINDING PROTEIN TRANSPEPTIDASE, PUTATIVE-RELATED"/>
    <property type="match status" value="1"/>
</dbReference>
<dbReference type="InterPro" id="IPR023346">
    <property type="entry name" value="Lysozyme-like_dom_sf"/>
</dbReference>